<evidence type="ECO:0000313" key="2">
    <source>
        <dbReference type="Proteomes" id="UP000253562"/>
    </source>
</evidence>
<organism evidence="1 2">
    <name type="scientific">Bremerella cremea</name>
    <dbReference type="NCBI Taxonomy" id="1031537"/>
    <lineage>
        <taxon>Bacteria</taxon>
        <taxon>Pseudomonadati</taxon>
        <taxon>Planctomycetota</taxon>
        <taxon>Planctomycetia</taxon>
        <taxon>Pirellulales</taxon>
        <taxon>Pirellulaceae</taxon>
        <taxon>Bremerella</taxon>
    </lineage>
</organism>
<dbReference type="AlphaFoldDB" id="A0A368KL55"/>
<name>A0A368KL55_9BACT</name>
<gene>
    <name evidence="1" type="ORF">DTL42_23490</name>
</gene>
<accession>A0A368KL55</accession>
<dbReference type="EMBL" id="QPEX01000045">
    <property type="protein sequence ID" value="RCS41516.1"/>
    <property type="molecule type" value="Genomic_DNA"/>
</dbReference>
<dbReference type="OrthoDB" id="289094at2"/>
<protein>
    <submittedName>
        <fullName evidence="1">Uncharacterized protein</fullName>
    </submittedName>
</protein>
<sequence length="155" mass="16558">MQTLNWQIAEMLRAAPMKNRTSLSLLLLIVVALVGCSQSGDDPRSFHVQGTATLAGKPIPRGGITFDPDGTLGNSGPQGYAEIVDGKFNTKQNGRATTGGDQVVTISAYDGVATEDNPEGSPLFIGWNTKVKFTDEKNSTMDFDVKKSDKSFEGT</sequence>
<dbReference type="Proteomes" id="UP000253562">
    <property type="component" value="Unassembled WGS sequence"/>
</dbReference>
<comment type="caution">
    <text evidence="1">The sequence shown here is derived from an EMBL/GenBank/DDBJ whole genome shotgun (WGS) entry which is preliminary data.</text>
</comment>
<evidence type="ECO:0000313" key="1">
    <source>
        <dbReference type="EMBL" id="RCS41516.1"/>
    </source>
</evidence>
<dbReference type="RefSeq" id="WP_114372809.1">
    <property type="nucleotide sequence ID" value="NZ_QPEX01000045.1"/>
</dbReference>
<proteinExistence type="predicted"/>
<reference evidence="1 2" key="1">
    <citation type="submission" date="2018-07" db="EMBL/GenBank/DDBJ databases">
        <title>Comparative genomes isolates from brazilian mangrove.</title>
        <authorList>
            <person name="De Araujo J.E."/>
            <person name="Taketani R.G."/>
            <person name="Silva M.C.P."/>
            <person name="Lourenco M.V."/>
            <person name="Oliveira V.M."/>
            <person name="Andreote F.D."/>
        </authorList>
    </citation>
    <scope>NUCLEOTIDE SEQUENCE [LARGE SCALE GENOMIC DNA]</scope>
    <source>
        <strain evidence="1 2">HEX PRIS-MGV</strain>
    </source>
</reference>